<dbReference type="PANTHER" id="PTHR43805:SF1">
    <property type="entry name" value="GP-PDE DOMAIN-CONTAINING PROTEIN"/>
    <property type="match status" value="1"/>
</dbReference>
<dbReference type="Proteomes" id="UP000572635">
    <property type="component" value="Unassembled WGS sequence"/>
</dbReference>
<sequence>MTHRYLDSPVPIGLAHRGGWPVDASGRPRTELENTAVAFQHAIDLGYRYLETDVHATRDGVLLAFHDDTLDRATDMPGAIADLPYSEVKRAKVGGEEPVPVLEELLGSWPEARFNIDVKSDGAVEPLIEVVRRTGAWDRVCLGSFDQRRLDRVRRLSEGRPAFSSGPWDVARLRFASLVPPLLPLVRRGVDCVQIPTEMNGFPLLSRDLIATAHRFGMQVHVWTVNDTAVMERLLDAGVDGIVTDNTAGLRDVLAARGAWPGARR</sequence>
<accession>A0A7W8QTN1</accession>
<dbReference type="InterPro" id="IPR017946">
    <property type="entry name" value="PLC-like_Pdiesterase_TIM-brl"/>
</dbReference>
<dbReference type="PANTHER" id="PTHR43805">
    <property type="entry name" value="GLYCEROPHOSPHORYL DIESTER PHOSPHODIESTERASE"/>
    <property type="match status" value="1"/>
</dbReference>
<dbReference type="CDD" id="cd08561">
    <property type="entry name" value="GDPD_cytoplasmic_ScUgpQ2_like"/>
    <property type="match status" value="1"/>
</dbReference>
<evidence type="ECO:0000313" key="3">
    <source>
        <dbReference type="Proteomes" id="UP000572635"/>
    </source>
</evidence>
<dbReference type="AlphaFoldDB" id="A0A7W8QTN1"/>
<dbReference type="PROSITE" id="PS51704">
    <property type="entry name" value="GP_PDE"/>
    <property type="match status" value="1"/>
</dbReference>
<dbReference type="EC" id="3.1.4.46" evidence="2"/>
<protein>
    <submittedName>
        <fullName evidence="2">Glycerophosphoryl diester phosphodiesterase</fullName>
        <ecNumber evidence="2">3.1.4.46</ecNumber>
    </submittedName>
</protein>
<keyword evidence="3" id="KW-1185">Reference proteome</keyword>
<dbReference type="GO" id="GO:0008889">
    <property type="term" value="F:glycerophosphodiester phosphodiesterase activity"/>
    <property type="evidence" value="ECO:0007669"/>
    <property type="project" value="UniProtKB-EC"/>
</dbReference>
<dbReference type="GO" id="GO:0006629">
    <property type="term" value="P:lipid metabolic process"/>
    <property type="evidence" value="ECO:0007669"/>
    <property type="project" value="InterPro"/>
</dbReference>
<feature type="domain" description="GP-PDE" evidence="1">
    <location>
        <begin position="11"/>
        <end position="254"/>
    </location>
</feature>
<gene>
    <name evidence="2" type="ORF">HDA36_006167</name>
</gene>
<reference evidence="2 3" key="1">
    <citation type="submission" date="2020-08" db="EMBL/GenBank/DDBJ databases">
        <title>Sequencing the genomes of 1000 actinobacteria strains.</title>
        <authorList>
            <person name="Klenk H.-P."/>
        </authorList>
    </citation>
    <scope>NUCLEOTIDE SEQUENCE [LARGE SCALE GENOMIC DNA]</scope>
    <source>
        <strain evidence="2 3">DSM 44551</strain>
    </source>
</reference>
<dbReference type="SUPFAM" id="SSF51695">
    <property type="entry name" value="PLC-like phosphodiesterases"/>
    <property type="match status" value="1"/>
</dbReference>
<organism evidence="2 3">
    <name type="scientific">Nocardiopsis composta</name>
    <dbReference type="NCBI Taxonomy" id="157465"/>
    <lineage>
        <taxon>Bacteria</taxon>
        <taxon>Bacillati</taxon>
        <taxon>Actinomycetota</taxon>
        <taxon>Actinomycetes</taxon>
        <taxon>Streptosporangiales</taxon>
        <taxon>Nocardiopsidaceae</taxon>
        <taxon>Nocardiopsis</taxon>
    </lineage>
</organism>
<proteinExistence type="predicted"/>
<dbReference type="EMBL" id="JACHDB010000002">
    <property type="protein sequence ID" value="MBB5436019.1"/>
    <property type="molecule type" value="Genomic_DNA"/>
</dbReference>
<dbReference type="Pfam" id="PF03009">
    <property type="entry name" value="GDPD"/>
    <property type="match status" value="1"/>
</dbReference>
<dbReference type="InterPro" id="IPR030395">
    <property type="entry name" value="GP_PDE_dom"/>
</dbReference>
<name>A0A7W8QTN1_9ACTN</name>
<evidence type="ECO:0000259" key="1">
    <source>
        <dbReference type="PROSITE" id="PS51704"/>
    </source>
</evidence>
<dbReference type="Gene3D" id="3.20.20.190">
    <property type="entry name" value="Phosphatidylinositol (PI) phosphodiesterase"/>
    <property type="match status" value="1"/>
</dbReference>
<comment type="caution">
    <text evidence="2">The sequence shown here is derived from an EMBL/GenBank/DDBJ whole genome shotgun (WGS) entry which is preliminary data.</text>
</comment>
<dbReference type="RefSeq" id="WP_184399255.1">
    <property type="nucleotide sequence ID" value="NZ_BAAAJD010000037.1"/>
</dbReference>
<evidence type="ECO:0000313" key="2">
    <source>
        <dbReference type="EMBL" id="MBB5436019.1"/>
    </source>
</evidence>
<keyword evidence="2" id="KW-0378">Hydrolase</keyword>